<protein>
    <submittedName>
        <fullName evidence="3">Glycosyl hydrolase</fullName>
    </submittedName>
</protein>
<keyword evidence="1" id="KW-0732">Signal</keyword>
<reference evidence="3 4" key="2">
    <citation type="journal article" date="2020" name="Int. J. Syst. Evol. Microbiol.">
        <title>Leptospira yasudae sp. nov. and Leptospira stimsonii sp. nov., two new species of the pathogenic group isolated from environmental sources.</title>
        <authorList>
            <person name="Casanovas-Massana A."/>
            <person name="Hamond C."/>
            <person name="Santos L.A."/>
            <person name="de Oliveira D."/>
            <person name="Hacker K.P."/>
            <person name="Balassiano I."/>
            <person name="Costa F."/>
            <person name="Medeiros M.A."/>
            <person name="Reis M.G."/>
            <person name="Ko A.I."/>
            <person name="Wunder E.A."/>
        </authorList>
    </citation>
    <scope>NUCLEOTIDE SEQUENCE [LARGE SCALE GENOMIC DNA]</scope>
    <source>
        <strain evidence="3 4">B21</strain>
    </source>
</reference>
<sequence>MSIFRILTVLSLFVGNALWAQAASNHWNYALFTTIETRSSSYWTEILSKSHTISYTGNTILSDGTFRSARLPEGFVSLSKNHKIRLIPLITAVSKNGSSFLKSNATMEFAIRNIINVLHSNPHLAGIHLDIESVPKSEIASYKRFLRILKERFPEDRVITIAIFPQIEFPNPNYVIHSDLFQEEAIDEFVLMSYDYHSPQTPPGPVTSLSLTKKNLEFLSKRINASKLWLGLPLYGYFWNRNGTVRILTQKDLQKRNNDLEIVEHEDGFSILKNSSGTGAVTDLKTLEKYKELAQSFRLKGTAFWRIGF</sequence>
<dbReference type="InterPro" id="IPR017853">
    <property type="entry name" value="GH"/>
</dbReference>
<evidence type="ECO:0000313" key="3">
    <source>
        <dbReference type="EMBL" id="RHX82431.1"/>
    </source>
</evidence>
<dbReference type="Gene3D" id="3.20.20.80">
    <property type="entry name" value="Glycosidases"/>
    <property type="match status" value="1"/>
</dbReference>
<feature type="signal peptide" evidence="1">
    <location>
        <begin position="1"/>
        <end position="22"/>
    </location>
</feature>
<dbReference type="GO" id="GO:0016787">
    <property type="term" value="F:hydrolase activity"/>
    <property type="evidence" value="ECO:0007669"/>
    <property type="project" value="UniProtKB-KW"/>
</dbReference>
<dbReference type="PROSITE" id="PS51910">
    <property type="entry name" value="GH18_2"/>
    <property type="match status" value="1"/>
</dbReference>
<proteinExistence type="predicted"/>
<keyword evidence="3" id="KW-0378">Hydrolase</keyword>
<name>A0ABX9M8P4_9LEPT</name>
<feature type="chain" id="PRO_5047467763" evidence="1">
    <location>
        <begin position="23"/>
        <end position="309"/>
    </location>
</feature>
<dbReference type="EMBL" id="QHCR01000001">
    <property type="protein sequence ID" value="RHX82431.1"/>
    <property type="molecule type" value="Genomic_DNA"/>
</dbReference>
<evidence type="ECO:0000259" key="2">
    <source>
        <dbReference type="PROSITE" id="PS51910"/>
    </source>
</evidence>
<dbReference type="InterPro" id="IPR001223">
    <property type="entry name" value="Glyco_hydro18_cat"/>
</dbReference>
<feature type="domain" description="GH18" evidence="2">
    <location>
        <begin position="13"/>
        <end position="309"/>
    </location>
</feature>
<dbReference type="Gene3D" id="3.10.50.10">
    <property type="match status" value="1"/>
</dbReference>
<dbReference type="Pfam" id="PF00704">
    <property type="entry name" value="Glyco_hydro_18"/>
    <property type="match status" value="1"/>
</dbReference>
<evidence type="ECO:0000313" key="4">
    <source>
        <dbReference type="Proteomes" id="UP000285569"/>
    </source>
</evidence>
<reference evidence="4" key="1">
    <citation type="submission" date="2018-05" db="EMBL/GenBank/DDBJ databases">
        <title>Leptospira yasudae sp. nov. and Leptospira stimsonii sp. nov., two pathogenic species of the genus Leptospira isolated from environmental sources.</title>
        <authorList>
            <person name="Casanovas-Massana A."/>
            <person name="Hamond C."/>
            <person name="Santos L.A."/>
            <person name="Hacker K.P."/>
            <person name="Balassiano I."/>
            <person name="Medeiros M.A."/>
            <person name="Reis M.G."/>
            <person name="Ko A.I."/>
            <person name="Wunder E.A."/>
        </authorList>
    </citation>
    <scope>NUCLEOTIDE SEQUENCE [LARGE SCALE GENOMIC DNA]</scope>
    <source>
        <strain evidence="4">B21</strain>
    </source>
</reference>
<dbReference type="RefSeq" id="WP_118954562.1">
    <property type="nucleotide sequence ID" value="NZ_QHCR01000001.1"/>
</dbReference>
<accession>A0ABX9M8P4</accession>
<gene>
    <name evidence="3" type="ORF">DLM77_03020</name>
</gene>
<dbReference type="SUPFAM" id="SSF51445">
    <property type="entry name" value="(Trans)glycosidases"/>
    <property type="match status" value="1"/>
</dbReference>
<dbReference type="PANTHER" id="PTHR46066:SF2">
    <property type="entry name" value="CHITINASE DOMAIN-CONTAINING PROTEIN 1"/>
    <property type="match status" value="1"/>
</dbReference>
<keyword evidence="4" id="KW-1185">Reference proteome</keyword>
<evidence type="ECO:0000256" key="1">
    <source>
        <dbReference type="SAM" id="SignalP"/>
    </source>
</evidence>
<dbReference type="InterPro" id="IPR029070">
    <property type="entry name" value="Chitinase_insertion_sf"/>
</dbReference>
<dbReference type="PANTHER" id="PTHR46066">
    <property type="entry name" value="CHITINASE DOMAIN-CONTAINING PROTEIN 1 FAMILY MEMBER"/>
    <property type="match status" value="1"/>
</dbReference>
<dbReference type="Proteomes" id="UP000285569">
    <property type="component" value="Unassembled WGS sequence"/>
</dbReference>
<comment type="caution">
    <text evidence="3">The sequence shown here is derived from an EMBL/GenBank/DDBJ whole genome shotgun (WGS) entry which is preliminary data.</text>
</comment>
<organism evidence="3 4">
    <name type="scientific">Leptospira yasudae</name>
    <dbReference type="NCBI Taxonomy" id="2202201"/>
    <lineage>
        <taxon>Bacteria</taxon>
        <taxon>Pseudomonadati</taxon>
        <taxon>Spirochaetota</taxon>
        <taxon>Spirochaetia</taxon>
        <taxon>Leptospirales</taxon>
        <taxon>Leptospiraceae</taxon>
        <taxon>Leptospira</taxon>
    </lineage>
</organism>